<evidence type="ECO:0000313" key="3">
    <source>
        <dbReference type="Proteomes" id="UP001201812"/>
    </source>
</evidence>
<keyword evidence="3" id="KW-1185">Reference proteome</keyword>
<name>A0AAD4ME02_9BILA</name>
<evidence type="ECO:0000313" key="2">
    <source>
        <dbReference type="EMBL" id="KAI1691057.1"/>
    </source>
</evidence>
<proteinExistence type="predicted"/>
<comment type="caution">
    <text evidence="2">The sequence shown here is derived from an EMBL/GenBank/DDBJ whole genome shotgun (WGS) entry which is preliminary data.</text>
</comment>
<gene>
    <name evidence="2" type="ORF">DdX_22129</name>
</gene>
<sequence length="308" mass="35733">MSSMIVKSLQVAYAKASGMVTHKVDLNLPVPIPDEVTLRDRITTISDLIEDLGHIHSQLENGYANWGNLRMQMGVKEREHDNTVMEQFERDYDISTTLENMYEYIKTAERAKRTHEARGDLKEWGSFWDRFCVAVHNADPAEIPQVVKLQYLTDCLEGRAARLLSGLPLEGGNYNEAVDRLKNEFANVTAIKEELYHALNTLHEPNGNREDFRRFVDELDQLCMQLERYRENLDTLPILTTIQNKLPENILEKVLTDRKNLPTSSTWNTSKLRQKLRDLLHLQDELARTTARNQERKPKHTPPNRDRV</sequence>
<dbReference type="InterPro" id="IPR005312">
    <property type="entry name" value="DUF1759"/>
</dbReference>
<protein>
    <submittedName>
        <fullName evidence="2">Gag protein</fullName>
    </submittedName>
</protein>
<reference evidence="2" key="1">
    <citation type="submission" date="2022-01" db="EMBL/GenBank/DDBJ databases">
        <title>Genome Sequence Resource for Two Populations of Ditylenchus destructor, the Migratory Endoparasitic Phytonematode.</title>
        <authorList>
            <person name="Zhang H."/>
            <person name="Lin R."/>
            <person name="Xie B."/>
        </authorList>
    </citation>
    <scope>NUCLEOTIDE SEQUENCE</scope>
    <source>
        <strain evidence="2">BazhouSP</strain>
    </source>
</reference>
<organism evidence="2 3">
    <name type="scientific">Ditylenchus destructor</name>
    <dbReference type="NCBI Taxonomy" id="166010"/>
    <lineage>
        <taxon>Eukaryota</taxon>
        <taxon>Metazoa</taxon>
        <taxon>Ecdysozoa</taxon>
        <taxon>Nematoda</taxon>
        <taxon>Chromadorea</taxon>
        <taxon>Rhabditida</taxon>
        <taxon>Tylenchina</taxon>
        <taxon>Tylenchomorpha</taxon>
        <taxon>Sphaerularioidea</taxon>
        <taxon>Anguinidae</taxon>
        <taxon>Anguininae</taxon>
        <taxon>Ditylenchus</taxon>
    </lineage>
</organism>
<dbReference type="PANTHER" id="PTHR22954:SF3">
    <property type="entry name" value="PROTEIN CBG08539"/>
    <property type="match status" value="1"/>
</dbReference>
<feature type="region of interest" description="Disordered" evidence="1">
    <location>
        <begin position="288"/>
        <end position="308"/>
    </location>
</feature>
<dbReference type="PANTHER" id="PTHR22954">
    <property type="entry name" value="RETROVIRAL PROTEASE-RELATED"/>
    <property type="match status" value="1"/>
</dbReference>
<dbReference type="Proteomes" id="UP001201812">
    <property type="component" value="Unassembled WGS sequence"/>
</dbReference>
<evidence type="ECO:0000256" key="1">
    <source>
        <dbReference type="SAM" id="MobiDB-lite"/>
    </source>
</evidence>
<accession>A0AAD4ME02</accession>
<dbReference type="AlphaFoldDB" id="A0AAD4ME02"/>
<dbReference type="Pfam" id="PF03564">
    <property type="entry name" value="DUF1759"/>
    <property type="match status" value="1"/>
</dbReference>
<dbReference type="EMBL" id="JAKKPZ010001007">
    <property type="protein sequence ID" value="KAI1691057.1"/>
    <property type="molecule type" value="Genomic_DNA"/>
</dbReference>